<dbReference type="VEuPathDB" id="FungiDB:PSTT_14599"/>
<organism evidence="1 2">
    <name type="scientific">Puccinia striiformis</name>
    <dbReference type="NCBI Taxonomy" id="27350"/>
    <lineage>
        <taxon>Eukaryota</taxon>
        <taxon>Fungi</taxon>
        <taxon>Dikarya</taxon>
        <taxon>Basidiomycota</taxon>
        <taxon>Pucciniomycotina</taxon>
        <taxon>Pucciniomycetes</taxon>
        <taxon>Pucciniales</taxon>
        <taxon>Pucciniaceae</taxon>
        <taxon>Puccinia</taxon>
    </lineage>
</organism>
<comment type="caution">
    <text evidence="1">The sequence shown here is derived from an EMBL/GenBank/DDBJ whole genome shotgun (WGS) entry which is preliminary data.</text>
</comment>
<protein>
    <submittedName>
        <fullName evidence="1">Uncharacterized protein</fullName>
    </submittedName>
</protein>
<evidence type="ECO:0000313" key="2">
    <source>
        <dbReference type="Proteomes" id="UP000239156"/>
    </source>
</evidence>
<proteinExistence type="predicted"/>
<evidence type="ECO:0000313" key="1">
    <source>
        <dbReference type="EMBL" id="POV98153.1"/>
    </source>
</evidence>
<keyword evidence="2" id="KW-1185">Reference proteome</keyword>
<gene>
    <name evidence="1" type="ORF">PSTT_14599</name>
</gene>
<name>A0A2S4ULH5_9BASI</name>
<dbReference type="AlphaFoldDB" id="A0A2S4ULH5"/>
<dbReference type="EMBL" id="PKSL01000235">
    <property type="protein sequence ID" value="POV98153.1"/>
    <property type="molecule type" value="Genomic_DNA"/>
</dbReference>
<sequence length="96" mass="11012">MQSQAIPSNPAVSRDKRRPHMQFARHGLWVNEWVATAGEKVPEFLQVPTGYLDKSSDLNASELRCKTLTHSALTTRLYNHFILFNTTYTHFPPPPF</sequence>
<accession>A0A2S4ULH5</accession>
<reference evidence="1" key="1">
    <citation type="submission" date="2017-12" db="EMBL/GenBank/DDBJ databases">
        <title>Gene loss provides genomic basis for host adaptation in cereal stripe rust fungi.</title>
        <authorList>
            <person name="Xia C."/>
        </authorList>
    </citation>
    <scope>NUCLEOTIDE SEQUENCE [LARGE SCALE GENOMIC DNA]</scope>
    <source>
        <strain evidence="1">93-210</strain>
    </source>
</reference>
<dbReference type="Proteomes" id="UP000239156">
    <property type="component" value="Unassembled WGS sequence"/>
</dbReference>